<evidence type="ECO:0000256" key="1">
    <source>
        <dbReference type="ARBA" id="ARBA00004138"/>
    </source>
</evidence>
<dbReference type="OrthoDB" id="442692at2759"/>
<dbReference type="GO" id="GO:1904158">
    <property type="term" value="P:axonemal central apparatus assembly"/>
    <property type="evidence" value="ECO:0007669"/>
    <property type="project" value="TreeGrafter"/>
</dbReference>
<keyword evidence="8" id="KW-1185">Reference proteome</keyword>
<dbReference type="PANTHER" id="PTHR23053:SF0">
    <property type="entry name" value="HYDROCEPHALUS-INDUCING PROTEIN HOMOLOG"/>
    <property type="match status" value="1"/>
</dbReference>
<feature type="non-terminal residue" evidence="7">
    <location>
        <position position="1"/>
    </location>
</feature>
<dbReference type="EMBL" id="WEKX01020325">
    <property type="protein sequence ID" value="NWI93940.1"/>
    <property type="molecule type" value="Genomic_DNA"/>
</dbReference>
<dbReference type="Proteomes" id="UP000633448">
    <property type="component" value="Unassembled WGS sequence"/>
</dbReference>
<evidence type="ECO:0000256" key="4">
    <source>
        <dbReference type="ARBA" id="ARBA00023069"/>
    </source>
</evidence>
<dbReference type="AlphaFoldDB" id="A0A851FM85"/>
<accession>A0A851FM85</accession>
<dbReference type="InterPro" id="IPR013783">
    <property type="entry name" value="Ig-like_fold"/>
</dbReference>
<evidence type="ECO:0000313" key="7">
    <source>
        <dbReference type="EMBL" id="NWI93940.1"/>
    </source>
</evidence>
<keyword evidence="4" id="KW-0969">Cilium</keyword>
<evidence type="ECO:0000313" key="8">
    <source>
        <dbReference type="Proteomes" id="UP000633448"/>
    </source>
</evidence>
<evidence type="ECO:0000256" key="2">
    <source>
        <dbReference type="ARBA" id="ARBA00004496"/>
    </source>
</evidence>
<name>A0A851FM85_PITSO</name>
<dbReference type="GO" id="GO:0005930">
    <property type="term" value="C:axoneme"/>
    <property type="evidence" value="ECO:0007669"/>
    <property type="project" value="TreeGrafter"/>
</dbReference>
<dbReference type="GO" id="GO:0003341">
    <property type="term" value="P:cilium movement"/>
    <property type="evidence" value="ECO:0007669"/>
    <property type="project" value="TreeGrafter"/>
</dbReference>
<protein>
    <submittedName>
        <fullName evidence="7">HYDIN protein</fullName>
    </submittedName>
</protein>
<dbReference type="Pfam" id="PF22544">
    <property type="entry name" value="HYDIN_VesB_CFA65-like_Ig"/>
    <property type="match status" value="1"/>
</dbReference>
<keyword evidence="5" id="KW-0966">Cell projection</keyword>
<feature type="domain" description="HYDIN/VesB/CFA65-like Ig-like" evidence="6">
    <location>
        <begin position="19"/>
        <end position="111"/>
    </location>
</feature>
<reference evidence="7" key="1">
    <citation type="submission" date="2019-10" db="EMBL/GenBank/DDBJ databases">
        <title>Bird 10,000 Genomes (B10K) Project - Family phase.</title>
        <authorList>
            <person name="Zhang G."/>
        </authorList>
    </citation>
    <scope>NUCLEOTIDE SEQUENCE</scope>
    <source>
        <strain evidence="7">B10K-DU-002-53</strain>
        <tissue evidence="7">Muscle</tissue>
    </source>
</reference>
<evidence type="ECO:0000259" key="6">
    <source>
        <dbReference type="Pfam" id="PF22544"/>
    </source>
</evidence>
<dbReference type="Gene3D" id="2.60.40.10">
    <property type="entry name" value="Immunoglobulins"/>
    <property type="match status" value="1"/>
</dbReference>
<comment type="subcellular location">
    <subcellularLocation>
        <location evidence="1">Cell projection</location>
        <location evidence="1">Cilium</location>
    </subcellularLocation>
    <subcellularLocation>
        <location evidence="2">Cytoplasm</location>
    </subcellularLocation>
</comment>
<dbReference type="InterPro" id="IPR033305">
    <property type="entry name" value="Hydin-like"/>
</dbReference>
<evidence type="ECO:0000256" key="3">
    <source>
        <dbReference type="ARBA" id="ARBA00022490"/>
    </source>
</evidence>
<proteinExistence type="predicted"/>
<comment type="caution">
    <text evidence="7">The sequence shown here is derived from an EMBL/GenBank/DDBJ whole genome shotgun (WGS) entry which is preliminary data.</text>
</comment>
<dbReference type="InterPro" id="IPR053879">
    <property type="entry name" value="HYDIN_VesB_CFA65-like_Ig"/>
</dbReference>
<organism evidence="7 8">
    <name type="scientific">Pitta sordida</name>
    <name type="common">Hooded pitta</name>
    <dbReference type="NCBI Taxonomy" id="9163"/>
    <lineage>
        <taxon>Eukaryota</taxon>
        <taxon>Metazoa</taxon>
        <taxon>Chordata</taxon>
        <taxon>Craniata</taxon>
        <taxon>Vertebrata</taxon>
        <taxon>Euteleostomi</taxon>
        <taxon>Archelosauria</taxon>
        <taxon>Archosauria</taxon>
        <taxon>Dinosauria</taxon>
        <taxon>Saurischia</taxon>
        <taxon>Theropoda</taxon>
        <taxon>Coelurosauria</taxon>
        <taxon>Aves</taxon>
        <taxon>Neognathae</taxon>
        <taxon>Neoaves</taxon>
        <taxon>Telluraves</taxon>
        <taxon>Australaves</taxon>
        <taxon>Passeriformes</taxon>
        <taxon>Pittidae</taxon>
        <taxon>Pitta</taxon>
    </lineage>
</organism>
<dbReference type="PANTHER" id="PTHR23053">
    <property type="entry name" value="DLEC1 DELETED IN LUNG AND ESOPHAGEAL CANCER 1"/>
    <property type="match status" value="1"/>
</dbReference>
<sequence>IKVSARAMFSKYDIQPASSIDFGAMIVGTMKTQVFILENKGILNFKFHILPEMKRLQPLLEFFLQTHLTLGMFTVSPCSGSIAPWGQQKITVECHAEPLGKCEQQLYIDISGR</sequence>
<feature type="non-terminal residue" evidence="7">
    <location>
        <position position="113"/>
    </location>
</feature>
<evidence type="ECO:0000256" key="5">
    <source>
        <dbReference type="ARBA" id="ARBA00023273"/>
    </source>
</evidence>
<keyword evidence="3" id="KW-0963">Cytoplasm</keyword>
<gene>
    <name evidence="7" type="primary">Hydin_2</name>
    <name evidence="7" type="ORF">PITSOR_R15351</name>
</gene>